<dbReference type="Pfam" id="PF09990">
    <property type="entry name" value="DUF2231"/>
    <property type="match status" value="1"/>
</dbReference>
<gene>
    <name evidence="1" type="ORF">FX987_05020</name>
</gene>
<dbReference type="AlphaFoldDB" id="A0A1G8QHZ4"/>
<accession>A0A1G8QHZ4</accession>
<proteinExistence type="predicted"/>
<dbReference type="EMBL" id="CP054580">
    <property type="protein sequence ID" value="QKS27199.1"/>
    <property type="molecule type" value="Genomic_DNA"/>
</dbReference>
<name>A0A1G8QHZ4_9GAMM</name>
<dbReference type="GeneID" id="69284511"/>
<keyword evidence="2" id="KW-1185">Reference proteome</keyword>
<organism evidence="1 2">
    <name type="scientific">Vreelandella titanicae</name>
    <dbReference type="NCBI Taxonomy" id="664683"/>
    <lineage>
        <taxon>Bacteria</taxon>
        <taxon>Pseudomonadati</taxon>
        <taxon>Pseudomonadota</taxon>
        <taxon>Gammaproteobacteria</taxon>
        <taxon>Oceanospirillales</taxon>
        <taxon>Halomonadaceae</taxon>
        <taxon>Vreelandella</taxon>
    </lineage>
</organism>
<protein>
    <submittedName>
        <fullName evidence="1">Uncharacterized protein</fullName>
    </submittedName>
</protein>
<sequence length="142" mass="15553">MTATNDRTYRSGPNPFHTVMLAGTTPLFLGTMLCDYAYSTTYHIQWATFASWLNLGGLIFAGLALLCAIIGFFRSQDRRLAFLMYPALLLLTWVLGLVNALAHARDAWAMMPVGFALSIVVVLLAGTATWVGFSRFGIGDKP</sequence>
<dbReference type="Proteomes" id="UP000509761">
    <property type="component" value="Chromosome"/>
</dbReference>
<reference evidence="1 2" key="1">
    <citation type="submission" date="2019-12" db="EMBL/GenBank/DDBJ databases">
        <title>Genome sequencing and assembly of endphytes of Porphyra tenera.</title>
        <authorList>
            <person name="Park J.M."/>
            <person name="Shin R."/>
            <person name="Jo S.H."/>
        </authorList>
    </citation>
    <scope>NUCLEOTIDE SEQUENCE [LARGE SCALE GENOMIC DNA]</scope>
    <source>
        <strain evidence="1 2">GPM3</strain>
    </source>
</reference>
<evidence type="ECO:0000313" key="1">
    <source>
        <dbReference type="EMBL" id="QKS27199.1"/>
    </source>
</evidence>
<dbReference type="RefSeq" id="WP_022519816.1">
    <property type="nucleotide sequence ID" value="NZ_CP054580.1"/>
</dbReference>
<evidence type="ECO:0000313" key="2">
    <source>
        <dbReference type="Proteomes" id="UP000509761"/>
    </source>
</evidence>
<dbReference type="InterPro" id="IPR019251">
    <property type="entry name" value="DUF2231_TM"/>
</dbReference>